<dbReference type="PANTHER" id="PTHR36072:SF2">
    <property type="entry name" value="OS01G0531000 PROTEIN"/>
    <property type="match status" value="1"/>
</dbReference>
<protein>
    <recommendedName>
        <fullName evidence="4">RNAse P, Rpr2/Rpp21 subunit</fullName>
    </recommendedName>
</protein>
<dbReference type="EMBL" id="SDAM02000109">
    <property type="protein sequence ID" value="KAH6829409.1"/>
    <property type="molecule type" value="Genomic_DNA"/>
</dbReference>
<evidence type="ECO:0000313" key="3">
    <source>
        <dbReference type="Proteomes" id="UP001190926"/>
    </source>
</evidence>
<dbReference type="AlphaFoldDB" id="A0AAD4J926"/>
<feature type="region of interest" description="Disordered" evidence="1">
    <location>
        <begin position="129"/>
        <end position="232"/>
    </location>
</feature>
<dbReference type="Proteomes" id="UP001190926">
    <property type="component" value="Unassembled WGS sequence"/>
</dbReference>
<evidence type="ECO:0000256" key="1">
    <source>
        <dbReference type="SAM" id="MobiDB-lite"/>
    </source>
</evidence>
<dbReference type="InterPro" id="IPR007175">
    <property type="entry name" value="Rpr2/Snm1/Rpp21"/>
</dbReference>
<comment type="caution">
    <text evidence="2">The sequence shown here is derived from an EMBL/GenBank/DDBJ whole genome shotgun (WGS) entry which is preliminary data.</text>
</comment>
<dbReference type="GO" id="GO:0006396">
    <property type="term" value="P:RNA processing"/>
    <property type="evidence" value="ECO:0007669"/>
    <property type="project" value="InterPro"/>
</dbReference>
<sequence>MMGGAGGKKPGGMKHGNVNAKSMCKIDHLKNLALWAAAEASVPSLGAFFGERLAATSEALGLRADPSLFVCERCESILLPGNNCTVRIEKNKSKGRRRRNKSNTKAQNYVVYRCHSCSHQNMMRGTPNGHVKEICPPKPKPALKLKKARETAMTTEHEKVDSDALLPLDGQNLETSSPATPLPETGLSLLDSKRRKRNRSCAKKVAEPQISSTAVDSEKSIQSSSKRRKKSWTSLKQIADSSGQKDIGKKLLDLTIPLFI</sequence>
<proteinExistence type="predicted"/>
<name>A0AAD4J926_PERFH</name>
<evidence type="ECO:0000313" key="2">
    <source>
        <dbReference type="EMBL" id="KAH6829409.1"/>
    </source>
</evidence>
<dbReference type="Pfam" id="PF04032">
    <property type="entry name" value="Rpr2"/>
    <property type="match status" value="1"/>
</dbReference>
<feature type="compositionally biased region" description="Basic residues" evidence="1">
    <location>
        <begin position="193"/>
        <end position="202"/>
    </location>
</feature>
<reference evidence="2 3" key="1">
    <citation type="journal article" date="2021" name="Nat. Commun.">
        <title>Incipient diploidization of the medicinal plant Perilla within 10,000 years.</title>
        <authorList>
            <person name="Zhang Y."/>
            <person name="Shen Q."/>
            <person name="Leng L."/>
            <person name="Zhang D."/>
            <person name="Chen S."/>
            <person name="Shi Y."/>
            <person name="Ning Z."/>
            <person name="Chen S."/>
        </authorList>
    </citation>
    <scope>NUCLEOTIDE SEQUENCE [LARGE SCALE GENOMIC DNA]</scope>
    <source>
        <strain evidence="3">cv. PC099</strain>
    </source>
</reference>
<evidence type="ECO:0008006" key="4">
    <source>
        <dbReference type="Google" id="ProtNLM"/>
    </source>
</evidence>
<gene>
    <name evidence="2" type="ORF">C2S53_016837</name>
</gene>
<accession>A0AAD4J926</accession>
<organism evidence="2 3">
    <name type="scientific">Perilla frutescens var. hirtella</name>
    <name type="common">Perilla citriodora</name>
    <name type="synonym">Perilla setoyensis</name>
    <dbReference type="NCBI Taxonomy" id="608512"/>
    <lineage>
        <taxon>Eukaryota</taxon>
        <taxon>Viridiplantae</taxon>
        <taxon>Streptophyta</taxon>
        <taxon>Embryophyta</taxon>
        <taxon>Tracheophyta</taxon>
        <taxon>Spermatophyta</taxon>
        <taxon>Magnoliopsida</taxon>
        <taxon>eudicotyledons</taxon>
        <taxon>Gunneridae</taxon>
        <taxon>Pentapetalae</taxon>
        <taxon>asterids</taxon>
        <taxon>lamiids</taxon>
        <taxon>Lamiales</taxon>
        <taxon>Lamiaceae</taxon>
        <taxon>Nepetoideae</taxon>
        <taxon>Elsholtzieae</taxon>
        <taxon>Perilla</taxon>
    </lineage>
</organism>
<dbReference type="Gene3D" id="6.20.50.20">
    <property type="match status" value="1"/>
</dbReference>
<dbReference type="PANTHER" id="PTHR36072">
    <property type="entry name" value="OS01G0541600 PROTEIN"/>
    <property type="match status" value="1"/>
</dbReference>
<keyword evidence="3" id="KW-1185">Reference proteome</keyword>